<feature type="compositionally biased region" description="Pro residues" evidence="1">
    <location>
        <begin position="247"/>
        <end position="257"/>
    </location>
</feature>
<feature type="compositionally biased region" description="Basic residues" evidence="1">
    <location>
        <begin position="266"/>
        <end position="277"/>
    </location>
</feature>
<evidence type="ECO:0000313" key="3">
    <source>
        <dbReference type="Proteomes" id="UP001066276"/>
    </source>
</evidence>
<organism evidence="2 3">
    <name type="scientific">Pleurodeles waltl</name>
    <name type="common">Iberian ribbed newt</name>
    <dbReference type="NCBI Taxonomy" id="8319"/>
    <lineage>
        <taxon>Eukaryota</taxon>
        <taxon>Metazoa</taxon>
        <taxon>Chordata</taxon>
        <taxon>Craniata</taxon>
        <taxon>Vertebrata</taxon>
        <taxon>Euteleostomi</taxon>
        <taxon>Amphibia</taxon>
        <taxon>Batrachia</taxon>
        <taxon>Caudata</taxon>
        <taxon>Salamandroidea</taxon>
        <taxon>Salamandridae</taxon>
        <taxon>Pleurodelinae</taxon>
        <taxon>Pleurodeles</taxon>
    </lineage>
</organism>
<dbReference type="Proteomes" id="UP001066276">
    <property type="component" value="Chromosome 1_2"/>
</dbReference>
<gene>
    <name evidence="2" type="ORF">NDU88_004207</name>
</gene>
<evidence type="ECO:0008006" key="4">
    <source>
        <dbReference type="Google" id="ProtNLM"/>
    </source>
</evidence>
<sequence>MHIHSKTPVLCGRCPCCLEVVSPGRAGGTGRAGGAPEQRGRGTQQAPADASRGDRPPARTSGPPAGTRPWEGGGSDCPVQGVGAPGPGGVWGANGLGAPGGARTASLSPPSAAPVGLRPPRVCAPRGGSAPPEDGSGKRGSAVTSRRSPLGCREPAAADWASAALPVPPSDLGCDRRRGSPSKIPAACAVTLPSGGPGYCQPMCAHDPDSHIRIAWRLGAVPRAKPRSPRHPHIGPGRTRQRLHPAQQPPVFTPIPGAPHTSARTHSLHRRGTLSVA</sequence>
<dbReference type="EMBL" id="JANPWB010000002">
    <property type="protein sequence ID" value="KAJ1208824.1"/>
    <property type="molecule type" value="Genomic_DNA"/>
</dbReference>
<accession>A0AAV7W9P3</accession>
<evidence type="ECO:0000256" key="1">
    <source>
        <dbReference type="SAM" id="MobiDB-lite"/>
    </source>
</evidence>
<protein>
    <recommendedName>
        <fullName evidence="4">Collagen alpha-1(I) chain-like</fullName>
    </recommendedName>
</protein>
<dbReference type="AlphaFoldDB" id="A0AAV7W9P3"/>
<feature type="compositionally biased region" description="Gly residues" evidence="1">
    <location>
        <begin position="83"/>
        <end position="100"/>
    </location>
</feature>
<keyword evidence="3" id="KW-1185">Reference proteome</keyword>
<feature type="region of interest" description="Disordered" evidence="1">
    <location>
        <begin position="223"/>
        <end position="277"/>
    </location>
</feature>
<reference evidence="2" key="1">
    <citation type="journal article" date="2022" name="bioRxiv">
        <title>Sequencing and chromosome-scale assembly of the giantPleurodeles waltlgenome.</title>
        <authorList>
            <person name="Brown T."/>
            <person name="Elewa A."/>
            <person name="Iarovenko S."/>
            <person name="Subramanian E."/>
            <person name="Araus A.J."/>
            <person name="Petzold A."/>
            <person name="Susuki M."/>
            <person name="Suzuki K.-i.T."/>
            <person name="Hayashi T."/>
            <person name="Toyoda A."/>
            <person name="Oliveira C."/>
            <person name="Osipova E."/>
            <person name="Leigh N.D."/>
            <person name="Simon A."/>
            <person name="Yun M.H."/>
        </authorList>
    </citation>
    <scope>NUCLEOTIDE SEQUENCE</scope>
    <source>
        <strain evidence="2">20211129_DDA</strain>
        <tissue evidence="2">Liver</tissue>
    </source>
</reference>
<feature type="compositionally biased region" description="Basic residues" evidence="1">
    <location>
        <begin position="224"/>
        <end position="243"/>
    </location>
</feature>
<comment type="caution">
    <text evidence="2">The sequence shown here is derived from an EMBL/GenBank/DDBJ whole genome shotgun (WGS) entry which is preliminary data.</text>
</comment>
<feature type="region of interest" description="Disordered" evidence="1">
    <location>
        <begin position="25"/>
        <end position="150"/>
    </location>
</feature>
<proteinExistence type="predicted"/>
<evidence type="ECO:0000313" key="2">
    <source>
        <dbReference type="EMBL" id="KAJ1208824.1"/>
    </source>
</evidence>
<name>A0AAV7W9P3_PLEWA</name>